<dbReference type="SUPFAM" id="SSF103473">
    <property type="entry name" value="MFS general substrate transporter"/>
    <property type="match status" value="1"/>
</dbReference>
<dbReference type="HOGENOM" id="CLU_001265_1_2_1"/>
<gene>
    <name evidence="4" type="ORF">PGUG_00483</name>
</gene>
<comment type="subcellular location">
    <subcellularLocation>
        <location evidence="1">Membrane</location>
        <topology evidence="1">Multi-pass membrane protein</topology>
    </subcellularLocation>
</comment>
<accession>A5DB28</accession>
<feature type="transmembrane region" description="Helical" evidence="3">
    <location>
        <begin position="336"/>
        <end position="355"/>
    </location>
</feature>
<feature type="transmembrane region" description="Helical" evidence="3">
    <location>
        <begin position="197"/>
        <end position="219"/>
    </location>
</feature>
<dbReference type="OMA" id="AWCNGSI"/>
<keyword evidence="5" id="KW-1185">Reference proteome</keyword>
<keyword evidence="3" id="KW-1133">Transmembrane helix</keyword>
<evidence type="ECO:0000256" key="3">
    <source>
        <dbReference type="SAM" id="Phobius"/>
    </source>
</evidence>
<dbReference type="Pfam" id="PF07690">
    <property type="entry name" value="MFS_1"/>
    <property type="match status" value="1"/>
</dbReference>
<dbReference type="PANTHER" id="PTHR11360:SF315">
    <property type="entry name" value="TRANSPORTER MCH2-RELATED"/>
    <property type="match status" value="1"/>
</dbReference>
<feature type="transmembrane region" description="Helical" evidence="3">
    <location>
        <begin position="361"/>
        <end position="384"/>
    </location>
</feature>
<feature type="transmembrane region" description="Helical" evidence="3">
    <location>
        <begin position="429"/>
        <end position="451"/>
    </location>
</feature>
<dbReference type="AlphaFoldDB" id="A5DB28"/>
<dbReference type="InParanoid" id="A5DB28"/>
<evidence type="ECO:0000256" key="2">
    <source>
        <dbReference type="ARBA" id="ARBA00006727"/>
    </source>
</evidence>
<dbReference type="PANTHER" id="PTHR11360">
    <property type="entry name" value="MONOCARBOXYLATE TRANSPORTER"/>
    <property type="match status" value="1"/>
</dbReference>
<dbReference type="Proteomes" id="UP000001997">
    <property type="component" value="Unassembled WGS sequence"/>
</dbReference>
<dbReference type="InterPro" id="IPR011701">
    <property type="entry name" value="MFS"/>
</dbReference>
<comment type="similarity">
    <text evidence="2">Belongs to the major facilitator superfamily. Monocarboxylate porter (TC 2.A.1.13) family.</text>
</comment>
<keyword evidence="3" id="KW-0812">Transmembrane</keyword>
<dbReference type="GO" id="GO:0016020">
    <property type="term" value="C:membrane"/>
    <property type="evidence" value="ECO:0007669"/>
    <property type="project" value="UniProtKB-SubCell"/>
</dbReference>
<feature type="transmembrane region" description="Helical" evidence="3">
    <location>
        <begin position="110"/>
        <end position="130"/>
    </location>
</feature>
<proteinExistence type="inferred from homology"/>
<dbReference type="FunCoup" id="A5DB28">
    <property type="interactions" value="153"/>
</dbReference>
<evidence type="ECO:0008006" key="6">
    <source>
        <dbReference type="Google" id="ProtNLM"/>
    </source>
</evidence>
<feature type="transmembrane region" description="Helical" evidence="3">
    <location>
        <begin position="225"/>
        <end position="246"/>
    </location>
</feature>
<sequence length="494" mass="54041">MGDRDTVGLQRNDVSDNVATSPTIANITSTGSDHSKTISEVDDQEKKINYDSEKQVIPEEKEGGYGWVIVFAVFLLNFATWGMNSGFAVYFSYYLNNNTFAGASRIDYSVIGGCAFGVGLFFAPIINYIQGIIGIKWTIVLGNCLQFTALMLASWSVNLWQLYLTQGVMQSFGLAFISLPGLTILPQWFKKKRTFAGGLATAGSGCGGIVFNLGMQAVIRSRTVFWALRCQSIIGFGLVWISILLIKDKHKHTGHIQFTFIDKQVLRTFGFYVMAFFIITCMFGYVVVLYTLVNFTTSLGYSEHQGSIVSAMIQLGSVVGRPLIGMVADRIGPITMLTIVYLISAIFTLAMWIPARNWATMLIYGLIMGSIMGSIYGACAPMVARIVGLKKLNVAFCMLWVCLGASGLASPVIGVGLVTGSSEITSPTQYLHCTIFAGVSFFACSASVLLLRGYVIARDRLSSHIDSDTGGHLDVRVPPMQALKCMFMWPQRRA</sequence>
<keyword evidence="3" id="KW-0472">Membrane</keyword>
<evidence type="ECO:0000313" key="4">
    <source>
        <dbReference type="EMBL" id="EDK36385.1"/>
    </source>
</evidence>
<feature type="transmembrane region" description="Helical" evidence="3">
    <location>
        <begin position="396"/>
        <end position="417"/>
    </location>
</feature>
<name>A5DB28_PICGU</name>
<dbReference type="Gene3D" id="1.20.1250.20">
    <property type="entry name" value="MFS general substrate transporter like domains"/>
    <property type="match status" value="2"/>
</dbReference>
<feature type="transmembrane region" description="Helical" evidence="3">
    <location>
        <begin position="64"/>
        <end position="90"/>
    </location>
</feature>
<dbReference type="EMBL" id="CH408155">
    <property type="protein sequence ID" value="EDK36385.1"/>
    <property type="molecule type" value="Genomic_DNA"/>
</dbReference>
<evidence type="ECO:0000256" key="1">
    <source>
        <dbReference type="ARBA" id="ARBA00004141"/>
    </source>
</evidence>
<dbReference type="GO" id="GO:0022857">
    <property type="term" value="F:transmembrane transporter activity"/>
    <property type="evidence" value="ECO:0007669"/>
    <property type="project" value="InterPro"/>
</dbReference>
<feature type="transmembrane region" description="Helical" evidence="3">
    <location>
        <begin position="305"/>
        <end position="324"/>
    </location>
</feature>
<dbReference type="InterPro" id="IPR050327">
    <property type="entry name" value="Proton-linked_MCT"/>
</dbReference>
<reference evidence="4 5" key="1">
    <citation type="journal article" date="2009" name="Nature">
        <title>Evolution of pathogenicity and sexual reproduction in eight Candida genomes.</title>
        <authorList>
            <person name="Butler G."/>
            <person name="Rasmussen M.D."/>
            <person name="Lin M.F."/>
            <person name="Santos M.A."/>
            <person name="Sakthikumar S."/>
            <person name="Munro C.A."/>
            <person name="Rheinbay E."/>
            <person name="Grabherr M."/>
            <person name="Forche A."/>
            <person name="Reedy J.L."/>
            <person name="Agrafioti I."/>
            <person name="Arnaud M.B."/>
            <person name="Bates S."/>
            <person name="Brown A.J."/>
            <person name="Brunke S."/>
            <person name="Costanzo M.C."/>
            <person name="Fitzpatrick D.A."/>
            <person name="de Groot P.W."/>
            <person name="Harris D."/>
            <person name="Hoyer L.L."/>
            <person name="Hube B."/>
            <person name="Klis F.M."/>
            <person name="Kodira C."/>
            <person name="Lennard N."/>
            <person name="Logue M.E."/>
            <person name="Martin R."/>
            <person name="Neiman A.M."/>
            <person name="Nikolaou E."/>
            <person name="Quail M.A."/>
            <person name="Quinn J."/>
            <person name="Santos M.C."/>
            <person name="Schmitzberger F.F."/>
            <person name="Sherlock G."/>
            <person name="Shah P."/>
            <person name="Silverstein K.A."/>
            <person name="Skrzypek M.S."/>
            <person name="Soll D."/>
            <person name="Staggs R."/>
            <person name="Stansfield I."/>
            <person name="Stumpf M.P."/>
            <person name="Sudbery P.E."/>
            <person name="Srikantha T."/>
            <person name="Zeng Q."/>
            <person name="Berman J."/>
            <person name="Berriman M."/>
            <person name="Heitman J."/>
            <person name="Gow N.A."/>
            <person name="Lorenz M.C."/>
            <person name="Birren B.W."/>
            <person name="Kellis M."/>
            <person name="Cuomo C.A."/>
        </authorList>
    </citation>
    <scope>NUCLEOTIDE SEQUENCE [LARGE SCALE GENOMIC DNA]</scope>
    <source>
        <strain evidence="5">ATCC 6260 / CBS 566 / DSM 6381 / JCM 1539 / NBRC 10279 / NRRL Y-324</strain>
    </source>
</reference>
<dbReference type="KEGG" id="pgu:PGUG_00483"/>
<dbReference type="eggNOG" id="KOG2504">
    <property type="taxonomic scope" value="Eukaryota"/>
</dbReference>
<evidence type="ECO:0000313" key="5">
    <source>
        <dbReference type="Proteomes" id="UP000001997"/>
    </source>
</evidence>
<organism evidence="4 5">
    <name type="scientific">Meyerozyma guilliermondii (strain ATCC 6260 / CBS 566 / DSM 6381 / JCM 1539 / NBRC 10279 / NRRL Y-324)</name>
    <name type="common">Yeast</name>
    <name type="synonym">Candida guilliermondii</name>
    <dbReference type="NCBI Taxonomy" id="294746"/>
    <lineage>
        <taxon>Eukaryota</taxon>
        <taxon>Fungi</taxon>
        <taxon>Dikarya</taxon>
        <taxon>Ascomycota</taxon>
        <taxon>Saccharomycotina</taxon>
        <taxon>Pichiomycetes</taxon>
        <taxon>Debaryomycetaceae</taxon>
        <taxon>Meyerozyma</taxon>
    </lineage>
</organism>
<protein>
    <recommendedName>
        <fullName evidence="6">Major facilitator superfamily (MFS) profile domain-containing protein</fullName>
    </recommendedName>
</protein>
<feature type="transmembrane region" description="Helical" evidence="3">
    <location>
        <begin position="137"/>
        <end position="157"/>
    </location>
</feature>
<feature type="transmembrane region" description="Helical" evidence="3">
    <location>
        <begin position="269"/>
        <end position="293"/>
    </location>
</feature>
<dbReference type="InterPro" id="IPR036259">
    <property type="entry name" value="MFS_trans_sf"/>
</dbReference>
<dbReference type="GeneID" id="5129603"/>
<dbReference type="OrthoDB" id="6499973at2759"/>
<feature type="transmembrane region" description="Helical" evidence="3">
    <location>
        <begin position="163"/>
        <end position="185"/>
    </location>
</feature>
<dbReference type="RefSeq" id="XP_001487106.1">
    <property type="nucleotide sequence ID" value="XM_001487056.1"/>
</dbReference>